<evidence type="ECO:0000256" key="1">
    <source>
        <dbReference type="ARBA" id="ARBA00004417"/>
    </source>
</evidence>
<keyword evidence="5" id="KW-0547">Nucleotide-binding</keyword>
<evidence type="ECO:0000313" key="10">
    <source>
        <dbReference type="EMBL" id="RVU21174.1"/>
    </source>
</evidence>
<dbReference type="GO" id="GO:0055052">
    <property type="term" value="C:ATP-binding cassette (ABC) transporter complex, substrate-binding subunit-containing"/>
    <property type="evidence" value="ECO:0007669"/>
    <property type="project" value="TreeGrafter"/>
</dbReference>
<dbReference type="Pfam" id="PF00005">
    <property type="entry name" value="ABC_tran"/>
    <property type="match status" value="1"/>
</dbReference>
<comment type="similarity">
    <text evidence="2">Belongs to the ABC transporter superfamily.</text>
</comment>
<organism evidence="10 11">
    <name type="scientific">Methylobacterium oryzihabitans</name>
    <dbReference type="NCBI Taxonomy" id="2499852"/>
    <lineage>
        <taxon>Bacteria</taxon>
        <taxon>Pseudomonadati</taxon>
        <taxon>Pseudomonadota</taxon>
        <taxon>Alphaproteobacteria</taxon>
        <taxon>Hyphomicrobiales</taxon>
        <taxon>Methylobacteriaceae</taxon>
        <taxon>Methylobacterium</taxon>
    </lineage>
</organism>
<name>A0A437PGC1_9HYPH</name>
<dbReference type="SUPFAM" id="SSF52540">
    <property type="entry name" value="P-loop containing nucleoside triphosphate hydrolases"/>
    <property type="match status" value="1"/>
</dbReference>
<sequence>MTAAAIHLDAVSKGYGPTRVLDGISLAIAPGEFTALIGPSGCGKSTLLRLIAGLDRPDRGRIRIGERDVTTVRAADRDVAMVFQSYALYPHLTARQNMAVPLVMRRLGRLQRLPVVGRWFGAGPRLAEVAREIEAAAASLRLGPVLDRRPSQMSGGQRQRVALGRAMVRHPRAFLMDEPLSNLDMALRHHMRGEIVDLHRRLGTTTVYVTHDQEEALSMADRVAVLMHGRLLQVGRPDAVYRDPAHLDVATFVGAPRINLVAGSVDADGVARRGGTALLAGLAADAPGPVQLALRPEHVVLAAESGPASLPARVERLEFQGAEILAHLRVLDGDERLTARLPAGRPGIEAGRDLHVSGHDGAWLAFGPGGERLRPSAEILSVGDRQALRHG</sequence>
<gene>
    <name evidence="10" type="ORF">EOE48_03500</name>
</gene>
<dbReference type="InterPro" id="IPR003593">
    <property type="entry name" value="AAA+_ATPase"/>
</dbReference>
<comment type="subcellular location">
    <subcellularLocation>
        <location evidence="1">Cell inner membrane</location>
        <topology evidence="1">Peripheral membrane protein</topology>
    </subcellularLocation>
</comment>
<dbReference type="EMBL" id="SACP01000002">
    <property type="protein sequence ID" value="RVU21174.1"/>
    <property type="molecule type" value="Genomic_DNA"/>
</dbReference>
<keyword evidence="4" id="KW-1003">Cell membrane</keyword>
<comment type="caution">
    <text evidence="10">The sequence shown here is derived from an EMBL/GenBank/DDBJ whole genome shotgun (WGS) entry which is preliminary data.</text>
</comment>
<dbReference type="InterPro" id="IPR047641">
    <property type="entry name" value="ABC_transpr_MalK/UgpC-like"/>
</dbReference>
<dbReference type="Proteomes" id="UP000286997">
    <property type="component" value="Unassembled WGS sequence"/>
</dbReference>
<dbReference type="InterPro" id="IPR013611">
    <property type="entry name" value="Transp-assoc_OB_typ2"/>
</dbReference>
<dbReference type="PROSITE" id="PS00211">
    <property type="entry name" value="ABC_TRANSPORTER_1"/>
    <property type="match status" value="1"/>
</dbReference>
<dbReference type="SMART" id="SM00382">
    <property type="entry name" value="AAA"/>
    <property type="match status" value="1"/>
</dbReference>
<dbReference type="InterPro" id="IPR017871">
    <property type="entry name" value="ABC_transporter-like_CS"/>
</dbReference>
<proteinExistence type="inferred from homology"/>
<dbReference type="InterPro" id="IPR008995">
    <property type="entry name" value="Mo/tungstate-bd_C_term_dom"/>
</dbReference>
<keyword evidence="7" id="KW-1278">Translocase</keyword>
<dbReference type="Gene3D" id="2.40.50.100">
    <property type="match status" value="1"/>
</dbReference>
<dbReference type="PANTHER" id="PTHR43875">
    <property type="entry name" value="MALTODEXTRIN IMPORT ATP-BINDING PROTEIN MSMX"/>
    <property type="match status" value="1"/>
</dbReference>
<keyword evidence="11" id="KW-1185">Reference proteome</keyword>
<evidence type="ECO:0000256" key="5">
    <source>
        <dbReference type="ARBA" id="ARBA00022741"/>
    </source>
</evidence>
<evidence type="ECO:0000313" key="11">
    <source>
        <dbReference type="Proteomes" id="UP000286997"/>
    </source>
</evidence>
<evidence type="ECO:0000259" key="9">
    <source>
        <dbReference type="PROSITE" id="PS50893"/>
    </source>
</evidence>
<dbReference type="AlphaFoldDB" id="A0A437PGC1"/>
<reference evidence="10 11" key="1">
    <citation type="submission" date="2019-01" db="EMBL/GenBank/DDBJ databases">
        <authorList>
            <person name="Chen W.-M."/>
        </authorList>
    </citation>
    <scope>NUCLEOTIDE SEQUENCE [LARGE SCALE GENOMIC DNA]</scope>
    <source>
        <strain evidence="10 11">TER-1</strain>
    </source>
</reference>
<dbReference type="GO" id="GO:0005524">
    <property type="term" value="F:ATP binding"/>
    <property type="evidence" value="ECO:0007669"/>
    <property type="project" value="UniProtKB-KW"/>
</dbReference>
<dbReference type="OrthoDB" id="8151165at2"/>
<dbReference type="PANTHER" id="PTHR43875:SF15">
    <property type="entry name" value="TREHALOSE IMPORT ATP-BINDING PROTEIN SUGC"/>
    <property type="match status" value="1"/>
</dbReference>
<evidence type="ECO:0000256" key="8">
    <source>
        <dbReference type="ARBA" id="ARBA00023136"/>
    </source>
</evidence>
<dbReference type="SUPFAM" id="SSF50331">
    <property type="entry name" value="MOP-like"/>
    <property type="match status" value="1"/>
</dbReference>
<keyword evidence="8" id="KW-0472">Membrane</keyword>
<dbReference type="InterPro" id="IPR027417">
    <property type="entry name" value="P-loop_NTPase"/>
</dbReference>
<keyword evidence="6 10" id="KW-0067">ATP-binding</keyword>
<dbReference type="FunFam" id="3.40.50.300:FF:000042">
    <property type="entry name" value="Maltose/maltodextrin ABC transporter, ATP-binding protein"/>
    <property type="match status" value="1"/>
</dbReference>
<evidence type="ECO:0000256" key="6">
    <source>
        <dbReference type="ARBA" id="ARBA00022840"/>
    </source>
</evidence>
<dbReference type="Pfam" id="PF08402">
    <property type="entry name" value="TOBE_2"/>
    <property type="match status" value="1"/>
</dbReference>
<evidence type="ECO:0000256" key="2">
    <source>
        <dbReference type="ARBA" id="ARBA00005417"/>
    </source>
</evidence>
<dbReference type="GO" id="GO:0016887">
    <property type="term" value="F:ATP hydrolysis activity"/>
    <property type="evidence" value="ECO:0007669"/>
    <property type="project" value="InterPro"/>
</dbReference>
<dbReference type="InterPro" id="IPR003439">
    <property type="entry name" value="ABC_transporter-like_ATP-bd"/>
</dbReference>
<evidence type="ECO:0000256" key="4">
    <source>
        <dbReference type="ARBA" id="ARBA00022475"/>
    </source>
</evidence>
<evidence type="ECO:0000256" key="3">
    <source>
        <dbReference type="ARBA" id="ARBA00022448"/>
    </source>
</evidence>
<keyword evidence="3" id="KW-0813">Transport</keyword>
<dbReference type="Gene3D" id="3.40.50.300">
    <property type="entry name" value="P-loop containing nucleotide triphosphate hydrolases"/>
    <property type="match status" value="1"/>
</dbReference>
<feature type="domain" description="ABC transporter" evidence="9">
    <location>
        <begin position="6"/>
        <end position="253"/>
    </location>
</feature>
<evidence type="ECO:0000256" key="7">
    <source>
        <dbReference type="ARBA" id="ARBA00022967"/>
    </source>
</evidence>
<dbReference type="GO" id="GO:0140359">
    <property type="term" value="F:ABC-type transporter activity"/>
    <property type="evidence" value="ECO:0007669"/>
    <property type="project" value="UniProtKB-ARBA"/>
</dbReference>
<accession>A0A437PGC1</accession>
<protein>
    <submittedName>
        <fullName evidence="10">ABC transporter ATP-binding protein</fullName>
    </submittedName>
</protein>
<dbReference type="PROSITE" id="PS50893">
    <property type="entry name" value="ABC_TRANSPORTER_2"/>
    <property type="match status" value="1"/>
</dbReference>